<dbReference type="InterPro" id="IPR013783">
    <property type="entry name" value="Ig-like_fold"/>
</dbReference>
<dbReference type="EMBL" id="MWWR01000004">
    <property type="protein sequence ID" value="OZG52320.1"/>
    <property type="molecule type" value="Genomic_DNA"/>
</dbReference>
<organism evidence="4 5">
    <name type="scientific">Pseudoscardovia radai</name>
    <dbReference type="NCBI Taxonomy" id="987066"/>
    <lineage>
        <taxon>Bacteria</taxon>
        <taxon>Bacillati</taxon>
        <taxon>Actinomycetota</taxon>
        <taxon>Actinomycetes</taxon>
        <taxon>Bifidobacteriales</taxon>
        <taxon>Bifidobacteriaceae</taxon>
        <taxon>Pseudoscardovia</taxon>
    </lineage>
</organism>
<reference evidence="4 5" key="1">
    <citation type="journal article" date="2017" name="BMC Genomics">
        <title>Comparative genomic and phylogenomic analyses of the Bifidobacteriaceae family.</title>
        <authorList>
            <person name="Lugli G.A."/>
            <person name="Milani C."/>
            <person name="Turroni F."/>
            <person name="Duranti S."/>
            <person name="Mancabelli L."/>
            <person name="Mangifesta M."/>
            <person name="Ferrario C."/>
            <person name="Modesto M."/>
            <person name="Mattarelli P."/>
            <person name="Jiri K."/>
            <person name="van Sinderen D."/>
            <person name="Ventura M."/>
        </authorList>
    </citation>
    <scope>NUCLEOTIDE SEQUENCE [LARGE SCALE GENOMIC DNA]</scope>
    <source>
        <strain evidence="4 5">DSM 24742</strain>
    </source>
</reference>
<keyword evidence="1" id="KW-1133">Transmembrane helix</keyword>
<evidence type="ECO:0000313" key="4">
    <source>
        <dbReference type="EMBL" id="OZG52320.1"/>
    </source>
</evidence>
<evidence type="ECO:0000256" key="1">
    <source>
        <dbReference type="SAM" id="Phobius"/>
    </source>
</evidence>
<comment type="caution">
    <text evidence="4">The sequence shown here is derived from an EMBL/GenBank/DDBJ whole genome shotgun (WGS) entry which is preliminary data.</text>
</comment>
<dbReference type="Proteomes" id="UP000216725">
    <property type="component" value="Unassembled WGS sequence"/>
</dbReference>
<feature type="transmembrane region" description="Helical" evidence="1">
    <location>
        <begin position="2167"/>
        <end position="2187"/>
    </location>
</feature>
<evidence type="ECO:0000259" key="3">
    <source>
        <dbReference type="Pfam" id="PF20597"/>
    </source>
</evidence>
<dbReference type="InterPro" id="IPR041033">
    <property type="entry name" value="SpaA_PFL_dom_1"/>
</dbReference>
<feature type="domain" description="SpaA-like prealbumin fold" evidence="2">
    <location>
        <begin position="484"/>
        <end position="572"/>
    </location>
</feature>
<keyword evidence="5" id="KW-1185">Reference proteome</keyword>
<dbReference type="Gene3D" id="2.60.40.10">
    <property type="entry name" value="Immunoglobulins"/>
    <property type="match status" value="11"/>
</dbReference>
<evidence type="ECO:0000313" key="5">
    <source>
        <dbReference type="Proteomes" id="UP000216725"/>
    </source>
</evidence>
<feature type="domain" description="SpaA-like prealbumin fold" evidence="2">
    <location>
        <begin position="736"/>
        <end position="855"/>
    </location>
</feature>
<dbReference type="Pfam" id="PF17802">
    <property type="entry name" value="SpaA"/>
    <property type="match status" value="3"/>
</dbReference>
<accession>A0A261EZM4</accession>
<dbReference type="Pfam" id="PF20597">
    <property type="entry name" value="pAdhesive_15"/>
    <property type="match status" value="1"/>
</dbReference>
<keyword evidence="1" id="KW-0812">Transmembrane</keyword>
<name>A0A261EZM4_9BIFI</name>
<gene>
    <name evidence="4" type="ORF">PSRA_0509</name>
</gene>
<feature type="domain" description="SpaA-like prealbumin fold" evidence="2">
    <location>
        <begin position="1826"/>
        <end position="1942"/>
    </location>
</feature>
<proteinExistence type="predicted"/>
<evidence type="ECO:0000259" key="2">
    <source>
        <dbReference type="Pfam" id="PF17802"/>
    </source>
</evidence>
<sequence>MVAGSLGAFALTGRSQAQAVTPTGAPASTSDVVAGTKATSTDITMSTGSDGTATTKDTGIATWVGGNMNIGMADAGSYAAEAEGVTAVAGNLTTNQIKNSWKDYGYGFRWGRVGFGTQFRPADGSTVLAVGGGVTKAGGHHTFLVENGYDARIAGSETSDSVVSKGTGNDVTWNYNDPLSAVSIGGSTVDLTKDGFFTPDVVNSISTPLSQRTATGTVTVGEANNDSVTRNYFDSTQDYTYRFCYAANTDTNCSSASRTDTYTALGLGKTGTYKNLEKLITLTSTDTTSSVVVFDLTSDQLSDTHNGVQYRGVAFDFENIQPGQRVVVNVEGETVSFHTGWKFYWNGTEIGNGYSSSADSAVRSAYVTAAQSILWNFYEASSVTIGGGVARAGLDKSTEDDPSAAMLGSIVVPNGSLDSHVTTNGRVYVGGDFSMDNPYAVHAVNADGSLGGVVGTDTFYEGPTSSVINMDQERHNFPWTAGSSVSWNKTDTTGKPLGNSTWAVYGTYDDAVNGTNALVTVTDNDSTDIDPTTGSISVDGLKSGSDYYLKETSVLSGYIPNNTVYWTRITAGTVSATFAYSVTKSSSGSFTYDDGIGLYKSDDGTVSVANMPVKATWAKTTADGATPLAGSAWIITRHDGTTNTDATACVSDNNAVSQTGCAVTLTDTDATEGTVTVSGDDASGDGFLVYGADRYTYTVTESVAPTGYYRSATPFSLSFDGTSYVVAQAVADSPISVTWKKTASDTGTALAGSVWKITRTGSNNSTATACVSDNNVSYTVDGCNAGSATLLNDADSTDGTITVSGTDAATNGFLLSDTESTTYTYTLAEVLAPNGYAVASQSRTFTIDSSTLVVNADGTTTADTAADAIVDQQVTMAWSKISGSDHLPDSAWLVKRTSPTGTTAYACVSDNVSGSSQSLASLTACQSAAGTGAAVTQLTDTNTESGKFTVADRTGFLLDGAMGYSYQLIEVVAPNGYMLDSTPLSLTYASNTALYYRGDGGKDTPISNTPIGVNWTKEDTNFKPLAGAAWKVERYATATATTPDATGCVGDTSSQSTASYAGVAACSTATALTDGNTADGIVSLSGDFLISGAHYEITEVVAPTGFQINPATYVLAVTTDSDGKLVSTLTLKTTGETVDGNVIQDQPNTLEWKKADASGAALQGSVWQVTRSGSDGSTATACVGDNGASVPGTCTTTLTDVDVTAGSIQLSGSNSADQAFLLGSTETVTYTYSIKELVPPTGYTLDTADHVVTLNAAAKNIPILTVTDAPVVASWQKVGADGATLLPAGSVWEVVRTGTDGTDSSTANACVVDNNDAARLPSGCSGKTTLVDTNAAAGVIELRGDNAADRAFLLGNTSNTTYSYKIAELVAPDGYSSASISGTYLPLSADSTGTLTRTPVTNSPVTATWKKTDSVGGNALSGSVWKITRTDTDTATSASTTATACVSDDNADISGVTACSDATVLTDMQATTAGTISISGAADASSAAFLLGGANGTTRTYTLTEVKAPTGHYLDTTERAMTLDPATGTLSIANATAGSDGIATIPNTPLAAQWKKTDSVTGAAIAGSVWRLVRTATSTADQSQTQTVACVSDNNAALTGVTACDGAETLNDIDTTDGTIQLSGGEASSTSFFLSDDADATYTYTLTEVKAPAGYYLDGTTRTMTLDKTTGELSIDGAGTASDGLPALTNTPIVFSWTKQSAAGAALAGSVWTVTDTTTSQTRCIGDAGATSIPECGTNALLTNTGTGTGAFTVDGSQAANTDFLVEGHSYKLVEIKAPNGYFRSATTGTASYTMAYDAATKSFALKAADGTAVAGATVSDAPIKLTWTKADNISDSNKLSGSTWKLERTGTDGSTATACVADKNTPIAGCTGTRLTNGSATAGVFDISGDASDANAGFLLDNVDSGTTYTYTLTEANAPQGYTIDTTTYTIDLATGTVTGTNGNVIVNVLKTGAVSFGKVLVGGASDELYSFQNTVTFGGTEQYRPATYPVTFATVTAGADGSDAKKSSAAIVDYTVAQANGSITVSVDGKTIYTCPDTACAIATDASGKQTVNLLYDAANESFFDKPITMQVAAGYAYTISGLPDNASLTVRESIPDDADFTFMEFRCGTGSGTASCVTDTATNAKSNLSGSIVRLYAFSADPAPAFGVAVNVRKDSMPQTGRLGGVWAFAGVGLLLLLGGVAVFRRRGENE</sequence>
<feature type="domain" description="Choice-of-anchor A" evidence="3">
    <location>
        <begin position="74"/>
        <end position="388"/>
    </location>
</feature>
<keyword evidence="1" id="KW-0472">Membrane</keyword>
<dbReference type="NCBIfam" id="TIGR04215">
    <property type="entry name" value="choice_anch_A"/>
    <property type="match status" value="1"/>
</dbReference>
<dbReference type="GO" id="GO:0005975">
    <property type="term" value="P:carbohydrate metabolic process"/>
    <property type="evidence" value="ECO:0007669"/>
    <property type="project" value="UniProtKB-ARBA"/>
</dbReference>
<dbReference type="InterPro" id="IPR026588">
    <property type="entry name" value="Choice_anch_A"/>
</dbReference>
<protein>
    <submittedName>
        <fullName evidence="4">Cell surface protein</fullName>
    </submittedName>
</protein>